<name>A0A9D4E7Y0_DREPO</name>
<organism evidence="1 2">
    <name type="scientific">Dreissena polymorpha</name>
    <name type="common">Zebra mussel</name>
    <name type="synonym">Mytilus polymorpha</name>
    <dbReference type="NCBI Taxonomy" id="45954"/>
    <lineage>
        <taxon>Eukaryota</taxon>
        <taxon>Metazoa</taxon>
        <taxon>Spiralia</taxon>
        <taxon>Lophotrochozoa</taxon>
        <taxon>Mollusca</taxon>
        <taxon>Bivalvia</taxon>
        <taxon>Autobranchia</taxon>
        <taxon>Heteroconchia</taxon>
        <taxon>Euheterodonta</taxon>
        <taxon>Imparidentia</taxon>
        <taxon>Neoheterodontei</taxon>
        <taxon>Myida</taxon>
        <taxon>Dreissenoidea</taxon>
        <taxon>Dreissenidae</taxon>
        <taxon>Dreissena</taxon>
    </lineage>
</organism>
<accession>A0A9D4E7Y0</accession>
<reference evidence="1" key="2">
    <citation type="submission" date="2020-11" db="EMBL/GenBank/DDBJ databases">
        <authorList>
            <person name="McCartney M.A."/>
            <person name="Auch B."/>
            <person name="Kono T."/>
            <person name="Mallez S."/>
            <person name="Becker A."/>
            <person name="Gohl D.M."/>
            <person name="Silverstein K.A.T."/>
            <person name="Koren S."/>
            <person name="Bechman K.B."/>
            <person name="Herman A."/>
            <person name="Abrahante J.E."/>
            <person name="Garbe J."/>
        </authorList>
    </citation>
    <scope>NUCLEOTIDE SEQUENCE</scope>
    <source>
        <strain evidence="1">Duluth1</strain>
        <tissue evidence="1">Whole animal</tissue>
    </source>
</reference>
<evidence type="ECO:0000313" key="2">
    <source>
        <dbReference type="Proteomes" id="UP000828390"/>
    </source>
</evidence>
<sequence>MASHLVGGYRMWSGIQRDRLRHASFALDTPQMIRTTFNPFWIGRRPGYQWSRRCASGRWCTVFLLCDEQSNLNVK</sequence>
<reference evidence="1" key="1">
    <citation type="journal article" date="2019" name="bioRxiv">
        <title>The Genome of the Zebra Mussel, Dreissena polymorpha: A Resource for Invasive Species Research.</title>
        <authorList>
            <person name="McCartney M.A."/>
            <person name="Auch B."/>
            <person name="Kono T."/>
            <person name="Mallez S."/>
            <person name="Zhang Y."/>
            <person name="Obille A."/>
            <person name="Becker A."/>
            <person name="Abrahante J.E."/>
            <person name="Garbe J."/>
            <person name="Badalamenti J.P."/>
            <person name="Herman A."/>
            <person name="Mangelson H."/>
            <person name="Liachko I."/>
            <person name="Sullivan S."/>
            <person name="Sone E.D."/>
            <person name="Koren S."/>
            <person name="Silverstein K.A.T."/>
            <person name="Beckman K.B."/>
            <person name="Gohl D.M."/>
        </authorList>
    </citation>
    <scope>NUCLEOTIDE SEQUENCE</scope>
    <source>
        <strain evidence="1">Duluth1</strain>
        <tissue evidence="1">Whole animal</tissue>
    </source>
</reference>
<dbReference type="EMBL" id="JAIWYP010000009">
    <property type="protein sequence ID" value="KAH3773327.1"/>
    <property type="molecule type" value="Genomic_DNA"/>
</dbReference>
<proteinExistence type="predicted"/>
<dbReference type="AlphaFoldDB" id="A0A9D4E7Y0"/>
<evidence type="ECO:0000313" key="1">
    <source>
        <dbReference type="EMBL" id="KAH3773327.1"/>
    </source>
</evidence>
<protein>
    <submittedName>
        <fullName evidence="1">Uncharacterized protein</fullName>
    </submittedName>
</protein>
<dbReference type="Proteomes" id="UP000828390">
    <property type="component" value="Unassembled WGS sequence"/>
</dbReference>
<keyword evidence="2" id="KW-1185">Reference proteome</keyword>
<comment type="caution">
    <text evidence="1">The sequence shown here is derived from an EMBL/GenBank/DDBJ whole genome shotgun (WGS) entry which is preliminary data.</text>
</comment>
<gene>
    <name evidence="1" type="ORF">DPMN_174686</name>
</gene>